<evidence type="ECO:0000313" key="3">
    <source>
        <dbReference type="Proteomes" id="UP000478836"/>
    </source>
</evidence>
<organism evidence="2 3">
    <name type="scientific">Microbacterium algeriense</name>
    <dbReference type="NCBI Taxonomy" id="2615184"/>
    <lineage>
        <taxon>Bacteria</taxon>
        <taxon>Bacillati</taxon>
        <taxon>Actinomycetota</taxon>
        <taxon>Actinomycetes</taxon>
        <taxon>Micrococcales</taxon>
        <taxon>Microbacteriaceae</taxon>
        <taxon>Microbacterium</taxon>
    </lineage>
</organism>
<keyword evidence="1" id="KW-0472">Membrane</keyword>
<keyword evidence="1" id="KW-0812">Transmembrane</keyword>
<dbReference type="EMBL" id="WAAO01000001">
    <property type="protein sequence ID" value="KAB1867222.1"/>
    <property type="molecule type" value="Genomic_DNA"/>
</dbReference>
<dbReference type="GeneID" id="77475865"/>
<name>A0ABQ6V9Y9_9MICO</name>
<proteinExistence type="predicted"/>
<dbReference type="Proteomes" id="UP000478836">
    <property type="component" value="Unassembled WGS sequence"/>
</dbReference>
<feature type="transmembrane region" description="Helical" evidence="1">
    <location>
        <begin position="35"/>
        <end position="56"/>
    </location>
</feature>
<evidence type="ECO:0000256" key="1">
    <source>
        <dbReference type="SAM" id="Phobius"/>
    </source>
</evidence>
<gene>
    <name evidence="2" type="ORF">F6A08_05355</name>
</gene>
<comment type="caution">
    <text evidence="2">The sequence shown here is derived from an EMBL/GenBank/DDBJ whole genome shotgun (WGS) entry which is preliminary data.</text>
</comment>
<keyword evidence="3" id="KW-1185">Reference proteome</keyword>
<evidence type="ECO:0000313" key="2">
    <source>
        <dbReference type="EMBL" id="KAB1867222.1"/>
    </source>
</evidence>
<protein>
    <submittedName>
        <fullName evidence="2">Uncharacterized protein</fullName>
    </submittedName>
</protein>
<accession>A0ABQ6V9Y9</accession>
<feature type="transmembrane region" description="Helical" evidence="1">
    <location>
        <begin position="6"/>
        <end position="23"/>
    </location>
</feature>
<reference evidence="3" key="1">
    <citation type="submission" date="2019-09" db="EMBL/GenBank/DDBJ databases">
        <title>Whole genome sequencing of Microbacterium maritypicum.</title>
        <authorList>
            <person name="Lenchi N."/>
        </authorList>
    </citation>
    <scope>NUCLEOTIDE SEQUENCE [LARGE SCALE GENOMIC DNA]</scope>
    <source>
        <strain evidence="3">G1</strain>
    </source>
</reference>
<feature type="transmembrane region" description="Helical" evidence="1">
    <location>
        <begin position="62"/>
        <end position="85"/>
    </location>
</feature>
<sequence>MTFGMFLVAFGVAGISMILGVIVRSFWISNRVNGAGFWLLALLFMGGIGAVTTAYNPVIEPLWLHYVLIVVAPFLVGFVGLSVLIGRRPAVDEQ</sequence>
<keyword evidence="1" id="KW-1133">Transmembrane helix</keyword>
<dbReference type="RefSeq" id="WP_151458816.1">
    <property type="nucleotide sequence ID" value="NZ_JAMYEL010000012.1"/>
</dbReference>